<reference evidence="2" key="1">
    <citation type="submission" date="2014-09" db="EMBL/GenBank/DDBJ databases">
        <authorList>
            <person name="Magalhaes I.L.F."/>
            <person name="Oliveira U."/>
            <person name="Santos F.R."/>
            <person name="Vidigal T.H.D.A."/>
            <person name="Brescovit A.D."/>
            <person name="Santos A.J."/>
        </authorList>
    </citation>
    <scope>NUCLEOTIDE SEQUENCE</scope>
    <source>
        <tissue evidence="2">Shoot tissue taken approximately 20 cm above the soil surface</tissue>
    </source>
</reference>
<sequence>MPRLHDSILSALVPLCPSVPSYPSTSTSPQLLLPTPTGGHGAAVRGRAPDVVP</sequence>
<dbReference type="AlphaFoldDB" id="A0A0A9APY4"/>
<proteinExistence type="predicted"/>
<dbReference type="EMBL" id="GBRH01246900">
    <property type="protein sequence ID" value="JAD50995.1"/>
    <property type="molecule type" value="Transcribed_RNA"/>
</dbReference>
<feature type="region of interest" description="Disordered" evidence="1">
    <location>
        <begin position="19"/>
        <end position="53"/>
    </location>
</feature>
<feature type="compositionally biased region" description="Low complexity" evidence="1">
    <location>
        <begin position="19"/>
        <end position="37"/>
    </location>
</feature>
<reference evidence="2" key="2">
    <citation type="journal article" date="2015" name="Data Brief">
        <title>Shoot transcriptome of the giant reed, Arundo donax.</title>
        <authorList>
            <person name="Barrero R.A."/>
            <person name="Guerrero F.D."/>
            <person name="Moolhuijzen P."/>
            <person name="Goolsby J.A."/>
            <person name="Tidwell J."/>
            <person name="Bellgard S.E."/>
            <person name="Bellgard M.I."/>
        </authorList>
    </citation>
    <scope>NUCLEOTIDE SEQUENCE</scope>
    <source>
        <tissue evidence="2">Shoot tissue taken approximately 20 cm above the soil surface</tissue>
    </source>
</reference>
<name>A0A0A9APY4_ARUDO</name>
<evidence type="ECO:0000256" key="1">
    <source>
        <dbReference type="SAM" id="MobiDB-lite"/>
    </source>
</evidence>
<organism evidence="2">
    <name type="scientific">Arundo donax</name>
    <name type="common">Giant reed</name>
    <name type="synonym">Donax arundinaceus</name>
    <dbReference type="NCBI Taxonomy" id="35708"/>
    <lineage>
        <taxon>Eukaryota</taxon>
        <taxon>Viridiplantae</taxon>
        <taxon>Streptophyta</taxon>
        <taxon>Embryophyta</taxon>
        <taxon>Tracheophyta</taxon>
        <taxon>Spermatophyta</taxon>
        <taxon>Magnoliopsida</taxon>
        <taxon>Liliopsida</taxon>
        <taxon>Poales</taxon>
        <taxon>Poaceae</taxon>
        <taxon>PACMAD clade</taxon>
        <taxon>Arundinoideae</taxon>
        <taxon>Arundineae</taxon>
        <taxon>Arundo</taxon>
    </lineage>
</organism>
<accession>A0A0A9APY4</accession>
<evidence type="ECO:0000313" key="2">
    <source>
        <dbReference type="EMBL" id="JAD50995.1"/>
    </source>
</evidence>
<protein>
    <submittedName>
        <fullName evidence="2">Uncharacterized protein</fullName>
    </submittedName>
</protein>